<feature type="compositionally biased region" description="Low complexity" evidence="1">
    <location>
        <begin position="25"/>
        <end position="42"/>
    </location>
</feature>
<feature type="region of interest" description="Disordered" evidence="1">
    <location>
        <begin position="1"/>
        <end position="145"/>
    </location>
</feature>
<reference evidence="2 3" key="1">
    <citation type="submission" date="2017-12" db="EMBL/GenBank/DDBJ databases">
        <title>Sequencing, de novo assembly and annotation of complete genome of a new Thraustochytrid species, strain FCC1311.</title>
        <authorList>
            <person name="Sedici K."/>
            <person name="Godart F."/>
            <person name="Aiese Cigliano R."/>
            <person name="Sanseverino W."/>
            <person name="Barakat M."/>
            <person name="Ortet P."/>
            <person name="Marechal E."/>
            <person name="Cagnac O."/>
            <person name="Amato A."/>
        </authorList>
    </citation>
    <scope>NUCLEOTIDE SEQUENCE [LARGE SCALE GENOMIC DNA]</scope>
</reference>
<dbReference type="EMBL" id="BEYU01000124">
    <property type="protein sequence ID" value="GBG32527.1"/>
    <property type="molecule type" value="Genomic_DNA"/>
</dbReference>
<dbReference type="Gene3D" id="3.30.160.20">
    <property type="match status" value="1"/>
</dbReference>
<feature type="compositionally biased region" description="Gly residues" evidence="1">
    <location>
        <begin position="104"/>
        <end position="117"/>
    </location>
</feature>
<evidence type="ECO:0000313" key="2">
    <source>
        <dbReference type="EMBL" id="GBG32527.1"/>
    </source>
</evidence>
<keyword evidence="3" id="KW-1185">Reference proteome</keyword>
<proteinExistence type="predicted"/>
<evidence type="ECO:0000256" key="1">
    <source>
        <dbReference type="SAM" id="MobiDB-lite"/>
    </source>
</evidence>
<organism evidence="2 3">
    <name type="scientific">Hondaea fermentalgiana</name>
    <dbReference type="NCBI Taxonomy" id="2315210"/>
    <lineage>
        <taxon>Eukaryota</taxon>
        <taxon>Sar</taxon>
        <taxon>Stramenopiles</taxon>
        <taxon>Bigyra</taxon>
        <taxon>Labyrinthulomycetes</taxon>
        <taxon>Thraustochytrida</taxon>
        <taxon>Thraustochytriidae</taxon>
        <taxon>Hondaea</taxon>
    </lineage>
</organism>
<feature type="compositionally biased region" description="Low complexity" evidence="1">
    <location>
        <begin position="55"/>
        <end position="68"/>
    </location>
</feature>
<sequence length="359" mass="39232">MDKLHMSLDQLSKLNRQKAAPETSNKSGDAGAKGNNNNNSNNKNKKNTDNRKSNDNSNNNARGNNNNRSKGREGAGGAPGGSRGDRGRARNSGGGPRGERNPGGFRGRGGRGGGPGSGRYYDSRPQGPTRRPQAALPPVSEHANEIELSRDDKDTVKIAFRGKPLLDVKKSGLIVVQCPEADRDEDALMVANMALRPLALQLINVSGSQHDKEQWYVTDGRDYKVKCLEQGALGGPESLNATKHLRANVLAELDGENLLFRKWGSNRNVTTVLNAVTKLYKICVQNHWQKPHFHYDRKFVDDKPGFVFSVSLPEFSIEVPKDQRNNWDADMRVAKNKAALKALEIVEKLQPAAAAAPAN</sequence>
<comment type="caution">
    <text evidence="2">The sequence shown here is derived from an EMBL/GenBank/DDBJ whole genome shotgun (WGS) entry which is preliminary data.</text>
</comment>
<protein>
    <submittedName>
        <fullName evidence="2">Uncharacterized protein</fullName>
    </submittedName>
</protein>
<evidence type="ECO:0000313" key="3">
    <source>
        <dbReference type="Proteomes" id="UP000241890"/>
    </source>
</evidence>
<name>A0A2R5GNQ9_9STRA</name>
<dbReference type="CDD" id="cd00048">
    <property type="entry name" value="DSRM_SF"/>
    <property type="match status" value="1"/>
</dbReference>
<accession>A0A2R5GNQ9</accession>
<dbReference type="AlphaFoldDB" id="A0A2R5GNQ9"/>
<dbReference type="InParanoid" id="A0A2R5GNQ9"/>
<dbReference type="Proteomes" id="UP000241890">
    <property type="component" value="Unassembled WGS sequence"/>
</dbReference>
<gene>
    <name evidence="2" type="ORF">FCC1311_087512</name>
</gene>
<dbReference type="SUPFAM" id="SSF54768">
    <property type="entry name" value="dsRNA-binding domain-like"/>
    <property type="match status" value="1"/>
</dbReference>